<dbReference type="Proteomes" id="UP000095283">
    <property type="component" value="Unplaced"/>
</dbReference>
<evidence type="ECO:0000313" key="2">
    <source>
        <dbReference type="WBParaSite" id="Hba_15583"/>
    </source>
</evidence>
<dbReference type="InterPro" id="IPR036875">
    <property type="entry name" value="Znf_CCHC_sf"/>
</dbReference>
<evidence type="ECO:0000313" key="1">
    <source>
        <dbReference type="Proteomes" id="UP000095283"/>
    </source>
</evidence>
<dbReference type="SUPFAM" id="SSF57756">
    <property type="entry name" value="Retrovirus zinc finger-like domains"/>
    <property type="match status" value="1"/>
</dbReference>
<organism evidence="1 2">
    <name type="scientific">Heterorhabditis bacteriophora</name>
    <name type="common">Entomopathogenic nematode worm</name>
    <dbReference type="NCBI Taxonomy" id="37862"/>
    <lineage>
        <taxon>Eukaryota</taxon>
        <taxon>Metazoa</taxon>
        <taxon>Ecdysozoa</taxon>
        <taxon>Nematoda</taxon>
        <taxon>Chromadorea</taxon>
        <taxon>Rhabditida</taxon>
        <taxon>Rhabditina</taxon>
        <taxon>Rhabditomorpha</taxon>
        <taxon>Strongyloidea</taxon>
        <taxon>Heterorhabditidae</taxon>
        <taxon>Heterorhabditis</taxon>
    </lineage>
</organism>
<protein>
    <submittedName>
        <fullName evidence="2">EIF3g domain-containing protein</fullName>
    </submittedName>
</protein>
<name>A0A1I7XD11_HETBA</name>
<reference evidence="2" key="1">
    <citation type="submission" date="2016-11" db="UniProtKB">
        <authorList>
            <consortium name="WormBaseParasite"/>
        </authorList>
    </citation>
    <scope>IDENTIFICATION</scope>
</reference>
<sequence length="85" mass="9548">MTVGTMSNTNILSSAPEVGSWAEAVEQDNLPSNEVNEDGVKTIIDYVDEDAGRFKVKATSREHCRHCKGNDHWSTNCPYKVRLHR</sequence>
<keyword evidence="1" id="KW-1185">Reference proteome</keyword>
<dbReference type="GO" id="GO:0003676">
    <property type="term" value="F:nucleic acid binding"/>
    <property type="evidence" value="ECO:0007669"/>
    <property type="project" value="InterPro"/>
</dbReference>
<dbReference type="GO" id="GO:0008270">
    <property type="term" value="F:zinc ion binding"/>
    <property type="evidence" value="ECO:0007669"/>
    <property type="project" value="InterPro"/>
</dbReference>
<dbReference type="AlphaFoldDB" id="A0A1I7XD11"/>
<dbReference type="WBParaSite" id="Hba_15583">
    <property type="protein sequence ID" value="Hba_15583"/>
    <property type="gene ID" value="Hba_15583"/>
</dbReference>
<accession>A0A1I7XD11</accession>
<proteinExistence type="predicted"/>